<keyword evidence="6" id="KW-1185">Reference proteome</keyword>
<comment type="similarity">
    <text evidence="1">Belongs to the leucine-binding protein family.</text>
</comment>
<keyword evidence="2" id="KW-0732">Signal</keyword>
<accession>A8I2J3</accession>
<dbReference type="Gene3D" id="3.40.50.2300">
    <property type="match status" value="2"/>
</dbReference>
<name>A8I2J3_AZOC5</name>
<keyword evidence="3" id="KW-0029">Amino-acid transport</keyword>
<dbReference type="InterPro" id="IPR028081">
    <property type="entry name" value="Leu-bd"/>
</dbReference>
<dbReference type="InterPro" id="IPR028082">
    <property type="entry name" value="Peripla_BP_I"/>
</dbReference>
<reference evidence="5 6" key="5">
    <citation type="journal article" date="2010" name="Appl. Environ. Microbiol.">
        <title>phrR-like gene praR of Azorhizobium caulinodans ORS571 is essential for symbiosis with Sesbania rostrata and is involved in expression of reb genes.</title>
        <authorList>
            <person name="Akiba N."/>
            <person name="Aono T."/>
            <person name="Toyazaki H."/>
            <person name="Sato S."/>
            <person name="Oyaizu H."/>
        </authorList>
    </citation>
    <scope>NUCLEOTIDE SEQUENCE [LARGE SCALE GENOMIC DNA]</scope>
    <source>
        <strain evidence="6">ATCC 43989 / DSM 5975 / JCM 20966 / LMG 6465 / NBRC 14845 / NCIMB 13405 / ORS 571</strain>
    </source>
</reference>
<dbReference type="AlphaFoldDB" id="A8I2J3"/>
<dbReference type="HOGENOM" id="CLU_027128_0_1_5"/>
<dbReference type="KEGG" id="azc:AZC_1884"/>
<dbReference type="PANTHER" id="PTHR30483">
    <property type="entry name" value="LEUCINE-SPECIFIC-BINDING PROTEIN"/>
    <property type="match status" value="1"/>
</dbReference>
<reference evidence="5 6" key="6">
    <citation type="journal article" date="2011" name="Appl. Environ. Microbiol.">
        <title>Involvement of the azorhizobial chromosome partition gene (parA) in the onset of bacteroid differentiation during Sesbania rostrata stem nodule development.</title>
        <authorList>
            <person name="Liu CT."/>
            <person name="Lee KB."/>
            <person name="Wang YS."/>
            <person name="Peng MH."/>
            <person name="Lee KT."/>
            <person name="Suzuki S."/>
            <person name="Suzuki T."/>
            <person name="Oyaizu H."/>
        </authorList>
    </citation>
    <scope>NUCLEOTIDE SEQUENCE [LARGE SCALE GENOMIC DNA]</scope>
    <source>
        <strain evidence="6">ATCC 43989 / DSM 5975 / JCM 20966 / LMG 6465 / NBRC 14845 / NCIMB 13405 / ORS 571</strain>
    </source>
</reference>
<dbReference type="Pfam" id="PF13458">
    <property type="entry name" value="Peripla_BP_6"/>
    <property type="match status" value="1"/>
</dbReference>
<evidence type="ECO:0000256" key="2">
    <source>
        <dbReference type="ARBA" id="ARBA00022729"/>
    </source>
</evidence>
<reference evidence="6" key="2">
    <citation type="submission" date="2007-04" db="EMBL/GenBank/DDBJ databases">
        <title>Complete genome sequence of the nitrogen-fixing bacterium Azorhizobium caulinodans ORS571.</title>
        <authorList>
            <person name="Lee K.B."/>
            <person name="Backer P.D."/>
            <person name="Aono T."/>
            <person name="Liu C.T."/>
            <person name="Suzuki S."/>
            <person name="Suzuki T."/>
            <person name="Kaneko T."/>
            <person name="Yamada M."/>
            <person name="Tabata S."/>
            <person name="Kupfer D.M."/>
            <person name="Najar F.Z."/>
            <person name="Wiley G.B."/>
            <person name="Roe B."/>
            <person name="Binnewies T."/>
            <person name="Ussery D."/>
            <person name="Vereecke D."/>
            <person name="Gevers D."/>
            <person name="Holsters M."/>
            <person name="Oyaizu H."/>
        </authorList>
    </citation>
    <scope>NUCLEOTIDE SEQUENCE [LARGE SCALE GENOMIC DNA]</scope>
    <source>
        <strain evidence="6">ATCC 43989 / DSM 5975 / JCM 20966 / LMG 6465 / NBRC 14845 / NCIMB 13405 / ORS 571</strain>
    </source>
</reference>
<reference evidence="5 6" key="4">
    <citation type="journal article" date="2009" name="Appl. Environ. Microbiol.">
        <title>Comparative genome-wide transcriptional profiling of Azorhizobium caulinodans ORS571 grown under free-living and symbiotic conditions.</title>
        <authorList>
            <person name="Tsukada S."/>
            <person name="Aono T."/>
            <person name="Akiba N."/>
            <person name="Lee KB."/>
            <person name="Liu CT."/>
            <person name="Toyazaki H."/>
            <person name="Oyaizu H."/>
        </authorList>
    </citation>
    <scope>NUCLEOTIDE SEQUENCE [LARGE SCALE GENOMIC DNA]</scope>
    <source>
        <strain evidence="6">ATCC 43989 / DSM 5975 / JCM 20966 / LMG 6465 / NBRC 14845 / NCIMB 13405 / ORS 571</strain>
    </source>
</reference>
<evidence type="ECO:0000256" key="1">
    <source>
        <dbReference type="ARBA" id="ARBA00010062"/>
    </source>
</evidence>
<dbReference type="GO" id="GO:0006865">
    <property type="term" value="P:amino acid transport"/>
    <property type="evidence" value="ECO:0007669"/>
    <property type="project" value="UniProtKB-KW"/>
</dbReference>
<dbReference type="EMBL" id="AP009384">
    <property type="protein sequence ID" value="BAF87882.1"/>
    <property type="molecule type" value="Genomic_DNA"/>
</dbReference>
<gene>
    <name evidence="5" type="ordered locus">AZC_1884</name>
</gene>
<feature type="domain" description="Leucine-binding protein" evidence="4">
    <location>
        <begin position="24"/>
        <end position="360"/>
    </location>
</feature>
<proteinExistence type="inferred from homology"/>
<evidence type="ECO:0000313" key="5">
    <source>
        <dbReference type="EMBL" id="BAF87882.1"/>
    </source>
</evidence>
<dbReference type="CDD" id="cd06333">
    <property type="entry name" value="PBP1_ABC_RPA1789-like"/>
    <property type="match status" value="1"/>
</dbReference>
<reference evidence="5 6" key="3">
    <citation type="journal article" date="2008" name="BMC Genomics">
        <title>The genome of the versatile nitrogen fixer Azorhizobium caulinodans ORS571.</title>
        <authorList>
            <person name="Lee KB."/>
            <person name="Backer P.D."/>
            <person name="Aono T."/>
            <person name="Liu CT."/>
            <person name="Suzuki S."/>
            <person name="Suzuki T."/>
            <person name="Kaneko T."/>
            <person name="Yamada M."/>
            <person name="Tabata S."/>
            <person name="Kupfer D.M."/>
            <person name="Najar F.Z."/>
            <person name="Wiley G.B."/>
            <person name="Roe B."/>
            <person name="Binnewies T.T."/>
            <person name="Ussery D.W."/>
            <person name="D'Haeze W."/>
            <person name="Herder J.D."/>
            <person name="Gevers D."/>
            <person name="Vereecke D."/>
            <person name="Holsters M."/>
            <person name="Oyaizu H."/>
        </authorList>
    </citation>
    <scope>NUCLEOTIDE SEQUENCE [LARGE SCALE GENOMIC DNA]</scope>
    <source>
        <strain evidence="6">ATCC 43989 / DSM 5975 / JCM 20966 / LMG 6465 / NBRC 14845 / NCIMB 13405 / ORS 571</strain>
    </source>
</reference>
<evidence type="ECO:0000256" key="3">
    <source>
        <dbReference type="ARBA" id="ARBA00022970"/>
    </source>
</evidence>
<evidence type="ECO:0000313" key="6">
    <source>
        <dbReference type="Proteomes" id="UP000000270"/>
    </source>
</evidence>
<dbReference type="PANTHER" id="PTHR30483:SF38">
    <property type="entry name" value="BLR7848 PROTEIN"/>
    <property type="match status" value="1"/>
</dbReference>
<sequence>MKLQALALGAAILVLPLTGSLAQEIKLGATLSTTGPAASLGIPMKNTLQILPKEIEGVPVSWTILDDGTDTTQARRNAEKLASENVDLIIGGNTTPTSLATVEIAGRTQTPVLAIAPSPGIIEPVEGAKTWVFKVPLGERELAERTLASMSQRGVKTIGFIGFNDALGEGWLKEFERFAPKFGITISAVEKFARTDTSVVAQALKVLAARPDAVFVGATGTPAVLPTAQLRERGYKGLIYQASGVVNNDFLRVGGKNVDGVLIAAGPLLVASALPDANPSKATSLDFVKLYEATYGPGSASLFAGNAYDAWLLIRNAMSSALKVAKPGTPEFRAALRSALEKTDGLAVTNGVITFGPNNHGIFPPGTPVMLTVRNGTWALAN</sequence>
<dbReference type="SUPFAM" id="SSF53822">
    <property type="entry name" value="Periplasmic binding protein-like I"/>
    <property type="match status" value="1"/>
</dbReference>
<reference evidence="5 6" key="1">
    <citation type="journal article" date="2007" name="Appl. Environ. Microbiol.">
        <title>Rhizobial factors required for stem nodule maturation and maintenance in Sesbania rostrata-Azorhizobium caulinodans ORS571 symbiosis.</title>
        <authorList>
            <person name="Suzuki S."/>
            <person name="Aono T."/>
            <person name="Lee KB."/>
            <person name="Suzuki T."/>
            <person name="Liu CT."/>
            <person name="Miwa H."/>
            <person name="Wakao S."/>
            <person name="Iki T."/>
            <person name="Oyaizu H."/>
        </authorList>
    </citation>
    <scope>NUCLEOTIDE SEQUENCE [LARGE SCALE GENOMIC DNA]</scope>
    <source>
        <strain evidence="6">ATCC 43989 / DSM 5975 / JCM 20966 / LMG 6465 / NBRC 14845 / NCIMB 13405 / ORS 571</strain>
    </source>
</reference>
<dbReference type="InterPro" id="IPR051010">
    <property type="entry name" value="BCAA_transport"/>
</dbReference>
<keyword evidence="3" id="KW-0813">Transport</keyword>
<dbReference type="eggNOG" id="COG0683">
    <property type="taxonomic scope" value="Bacteria"/>
</dbReference>
<evidence type="ECO:0000259" key="4">
    <source>
        <dbReference type="Pfam" id="PF13458"/>
    </source>
</evidence>
<dbReference type="Proteomes" id="UP000000270">
    <property type="component" value="Chromosome"/>
</dbReference>
<organism evidence="5 6">
    <name type="scientific">Azorhizobium caulinodans (strain ATCC 43989 / DSM 5975 / JCM 20966 / LMG 6465 / NBRC 14845 / NCIMB 13405 / ORS 571)</name>
    <dbReference type="NCBI Taxonomy" id="438753"/>
    <lineage>
        <taxon>Bacteria</taxon>
        <taxon>Pseudomonadati</taxon>
        <taxon>Pseudomonadota</taxon>
        <taxon>Alphaproteobacteria</taxon>
        <taxon>Hyphomicrobiales</taxon>
        <taxon>Xanthobacteraceae</taxon>
        <taxon>Azorhizobium</taxon>
    </lineage>
</organism>
<dbReference type="RefSeq" id="WP_012170412.1">
    <property type="nucleotide sequence ID" value="NC_009937.1"/>
</dbReference>
<protein>
    <submittedName>
        <fullName evidence="5">Branched-chain amino acid ABC transporter periplasmic amino acid binding protein</fullName>
    </submittedName>
</protein>
<dbReference type="STRING" id="438753.AZC_1884"/>